<dbReference type="EMBL" id="UINC01000964">
    <property type="protein sequence ID" value="SUZ65639.1"/>
    <property type="molecule type" value="Genomic_DNA"/>
</dbReference>
<sequence length="275" mass="30081">MINRVLASDHGRRFGVLVNDFGDINIDAKLIQGNDGPLISLVNGCVCCQLGNELGSGIETLLNIAPRLDALLVETSGVAYPAKIASYAKTWPGLSPGGTLVIADANRIRQLSQDKFVGPLVTEQLRQADQVLITKLIDGSEWQSLRRWIQEQAAGVSVVQSSEFASHGVFEIQELNHSQVIVGDVVFDTKSFSASNSLDPNDLNRWLVGLPPEIHRVKGIFYNARDTKHRWVVQGVGRQTTLSRGEPWGESPKQTEIVLIWPQSSTPRIPDGILG</sequence>
<evidence type="ECO:0000259" key="2">
    <source>
        <dbReference type="Pfam" id="PF07683"/>
    </source>
</evidence>
<dbReference type="PANTHER" id="PTHR13748">
    <property type="entry name" value="COBW-RELATED"/>
    <property type="match status" value="1"/>
</dbReference>
<evidence type="ECO:0008006" key="4">
    <source>
        <dbReference type="Google" id="ProtNLM"/>
    </source>
</evidence>
<organism evidence="3">
    <name type="scientific">marine metagenome</name>
    <dbReference type="NCBI Taxonomy" id="408172"/>
    <lineage>
        <taxon>unclassified sequences</taxon>
        <taxon>metagenomes</taxon>
        <taxon>ecological metagenomes</taxon>
    </lineage>
</organism>
<proteinExistence type="predicted"/>
<dbReference type="SUPFAM" id="SSF52540">
    <property type="entry name" value="P-loop containing nucleoside triphosphate hydrolases"/>
    <property type="match status" value="1"/>
</dbReference>
<dbReference type="InterPro" id="IPR027417">
    <property type="entry name" value="P-loop_NTPase"/>
</dbReference>
<dbReference type="InterPro" id="IPR003495">
    <property type="entry name" value="CobW/HypB/UreG_nucleotide-bd"/>
</dbReference>
<dbReference type="Pfam" id="PF07683">
    <property type="entry name" value="CobW_C"/>
    <property type="match status" value="1"/>
</dbReference>
<dbReference type="InterPro" id="IPR051316">
    <property type="entry name" value="Zinc-reg_GTPase_activator"/>
</dbReference>
<name>A0A381PHR8_9ZZZZ</name>
<dbReference type="SUPFAM" id="SSF90002">
    <property type="entry name" value="Hypothetical protein YjiA, C-terminal domain"/>
    <property type="match status" value="1"/>
</dbReference>
<feature type="domain" description="CobW/HypB/UreG nucleotide-binding" evidence="1">
    <location>
        <begin position="1"/>
        <end position="140"/>
    </location>
</feature>
<dbReference type="Gene3D" id="3.40.50.300">
    <property type="entry name" value="P-loop containing nucleotide triphosphate hydrolases"/>
    <property type="match status" value="1"/>
</dbReference>
<evidence type="ECO:0000259" key="1">
    <source>
        <dbReference type="Pfam" id="PF02492"/>
    </source>
</evidence>
<gene>
    <name evidence="3" type="ORF">METZ01_LOCUS18493</name>
</gene>
<dbReference type="AlphaFoldDB" id="A0A381PHR8"/>
<dbReference type="GO" id="GO:0005737">
    <property type="term" value="C:cytoplasm"/>
    <property type="evidence" value="ECO:0007669"/>
    <property type="project" value="TreeGrafter"/>
</dbReference>
<accession>A0A381PHR8</accession>
<feature type="domain" description="CobW C-terminal" evidence="2">
    <location>
        <begin position="189"/>
        <end position="260"/>
    </location>
</feature>
<reference evidence="3" key="1">
    <citation type="submission" date="2018-05" db="EMBL/GenBank/DDBJ databases">
        <authorList>
            <person name="Lanie J.A."/>
            <person name="Ng W.-L."/>
            <person name="Kazmierczak K.M."/>
            <person name="Andrzejewski T.M."/>
            <person name="Davidsen T.M."/>
            <person name="Wayne K.J."/>
            <person name="Tettelin H."/>
            <person name="Glass J.I."/>
            <person name="Rusch D."/>
            <person name="Podicherti R."/>
            <person name="Tsui H.-C.T."/>
            <person name="Winkler M.E."/>
        </authorList>
    </citation>
    <scope>NUCLEOTIDE SEQUENCE</scope>
</reference>
<dbReference type="Pfam" id="PF02492">
    <property type="entry name" value="cobW"/>
    <property type="match status" value="1"/>
</dbReference>
<dbReference type="PANTHER" id="PTHR13748:SF62">
    <property type="entry name" value="COBW DOMAIN-CONTAINING PROTEIN"/>
    <property type="match status" value="1"/>
</dbReference>
<dbReference type="InterPro" id="IPR011629">
    <property type="entry name" value="CobW-like_C"/>
</dbReference>
<evidence type="ECO:0000313" key="3">
    <source>
        <dbReference type="EMBL" id="SUZ65639.1"/>
    </source>
</evidence>
<protein>
    <recommendedName>
        <fullName evidence="4">CobW C-terminal domain-containing protein</fullName>
    </recommendedName>
</protein>